<feature type="compositionally biased region" description="Polar residues" evidence="1">
    <location>
        <begin position="28"/>
        <end position="40"/>
    </location>
</feature>
<comment type="caution">
    <text evidence="2">The sequence shown here is derived from an EMBL/GenBank/DDBJ whole genome shotgun (WGS) entry which is preliminary data.</text>
</comment>
<evidence type="ECO:0000313" key="3">
    <source>
        <dbReference type="Proteomes" id="UP001595908"/>
    </source>
</evidence>
<sequence>MFVLLLAGCGGGSEGGEYDAKPAAGVSPRSSATASNTPDSPGTPTPSAPGVSVTAVKAEVLKVYGLMWAEKVKAYRAASAEGTDLKQYMTPDALRALEADLARMSKEHTAMRGDLGHEPEVAALAVDAQPPTATVKDCVDGARWQTLDTTTGWRIPPPADQPARYAATARMEQRAGERWKVAEYTADRTRSC</sequence>
<name>A0ABV9VJZ5_STRAZ</name>
<evidence type="ECO:0000313" key="2">
    <source>
        <dbReference type="EMBL" id="MFC4983420.1"/>
    </source>
</evidence>
<organism evidence="2 3">
    <name type="scientific">Streptomyces atroolivaceus</name>
    <dbReference type="NCBI Taxonomy" id="66869"/>
    <lineage>
        <taxon>Bacteria</taxon>
        <taxon>Bacillati</taxon>
        <taxon>Actinomycetota</taxon>
        <taxon>Actinomycetes</taxon>
        <taxon>Kitasatosporales</taxon>
        <taxon>Streptomycetaceae</taxon>
        <taxon>Streptomyces</taxon>
    </lineage>
</organism>
<dbReference type="EMBL" id="JBHSJE010000017">
    <property type="protein sequence ID" value="MFC4983420.1"/>
    <property type="molecule type" value="Genomic_DNA"/>
</dbReference>
<reference evidence="3" key="1">
    <citation type="journal article" date="2019" name="Int. J. Syst. Evol. Microbiol.">
        <title>The Global Catalogue of Microorganisms (GCM) 10K type strain sequencing project: providing services to taxonomists for standard genome sequencing and annotation.</title>
        <authorList>
            <consortium name="The Broad Institute Genomics Platform"/>
            <consortium name="The Broad Institute Genome Sequencing Center for Infectious Disease"/>
            <person name="Wu L."/>
            <person name="Ma J."/>
        </authorList>
    </citation>
    <scope>NUCLEOTIDE SEQUENCE [LARGE SCALE GENOMIC DNA]</scope>
    <source>
        <strain evidence="3">ICMP 257</strain>
    </source>
</reference>
<protein>
    <submittedName>
        <fullName evidence="2">Secreted protein/lipoprotein</fullName>
    </submittedName>
</protein>
<dbReference type="Proteomes" id="UP001595908">
    <property type="component" value="Unassembled WGS sequence"/>
</dbReference>
<accession>A0ABV9VJZ5</accession>
<feature type="region of interest" description="Disordered" evidence="1">
    <location>
        <begin position="12"/>
        <end position="50"/>
    </location>
</feature>
<gene>
    <name evidence="2" type="ORF">ACFPL4_34670</name>
</gene>
<evidence type="ECO:0000256" key="1">
    <source>
        <dbReference type="SAM" id="MobiDB-lite"/>
    </source>
</evidence>
<keyword evidence="3" id="KW-1185">Reference proteome</keyword>
<dbReference type="RefSeq" id="WP_244300411.1">
    <property type="nucleotide sequence ID" value="NZ_JBHSJE010000017.1"/>
</dbReference>
<proteinExistence type="predicted"/>
<dbReference type="GeneID" id="31237298"/>